<dbReference type="Gene3D" id="1.10.10.10">
    <property type="entry name" value="Winged helix-like DNA-binding domain superfamily/Winged helix DNA-binding domain"/>
    <property type="match status" value="1"/>
</dbReference>
<dbReference type="InterPro" id="IPR000847">
    <property type="entry name" value="LysR_HTH_N"/>
</dbReference>
<dbReference type="SUPFAM" id="SSF46785">
    <property type="entry name" value="Winged helix' DNA-binding domain"/>
    <property type="match status" value="1"/>
</dbReference>
<protein>
    <submittedName>
        <fullName evidence="3">Molybdate transport repressor ModE domain protein</fullName>
    </submittedName>
</protein>
<name>A0A212K9Q5_9DELT</name>
<sequence>MNLSAKLFLEDREKYVLGPGRVELLRSVKELGSLRKAAQKLGMSYRWAWGRLNDAEKALGVSLLAHDGNSGGKAKTLTAEALELLAWYDAIDSDVKTVLDNAVAGQPAFLKKSPPHRGKDESGSKPD</sequence>
<dbReference type="EMBL" id="FLUQ01000004">
    <property type="protein sequence ID" value="SBW08454.1"/>
    <property type="molecule type" value="Genomic_DNA"/>
</dbReference>
<reference evidence="3" key="1">
    <citation type="submission" date="2016-04" db="EMBL/GenBank/DDBJ databases">
        <authorList>
            <person name="Evans L.H."/>
            <person name="Alamgir A."/>
            <person name="Owens N."/>
            <person name="Weber N.D."/>
            <person name="Virtaneva K."/>
            <person name="Barbian K."/>
            <person name="Babar A."/>
            <person name="Rosenke K."/>
        </authorList>
    </citation>
    <scope>NUCLEOTIDE SEQUENCE</scope>
    <source>
        <strain evidence="3">86</strain>
    </source>
</reference>
<feature type="compositionally biased region" description="Basic and acidic residues" evidence="1">
    <location>
        <begin position="117"/>
        <end position="127"/>
    </location>
</feature>
<dbReference type="AlphaFoldDB" id="A0A212K9Q5"/>
<proteinExistence type="predicted"/>
<evidence type="ECO:0000256" key="1">
    <source>
        <dbReference type="SAM" id="MobiDB-lite"/>
    </source>
</evidence>
<gene>
    <name evidence="3" type="ORF">KL86DPRO_40104</name>
</gene>
<accession>A0A212K9Q5</accession>
<evidence type="ECO:0000259" key="2">
    <source>
        <dbReference type="Pfam" id="PF00126"/>
    </source>
</evidence>
<feature type="region of interest" description="Disordered" evidence="1">
    <location>
        <begin position="106"/>
        <end position="127"/>
    </location>
</feature>
<dbReference type="InterPro" id="IPR036388">
    <property type="entry name" value="WH-like_DNA-bd_sf"/>
</dbReference>
<dbReference type="PANTHER" id="PTHR30432">
    <property type="entry name" value="TRANSCRIPTIONAL REGULATOR MODE"/>
    <property type="match status" value="1"/>
</dbReference>
<dbReference type="InterPro" id="IPR051815">
    <property type="entry name" value="Molybdate_resp_trans_reg"/>
</dbReference>
<dbReference type="Pfam" id="PF00126">
    <property type="entry name" value="HTH_1"/>
    <property type="match status" value="1"/>
</dbReference>
<dbReference type="GO" id="GO:0003700">
    <property type="term" value="F:DNA-binding transcription factor activity"/>
    <property type="evidence" value="ECO:0007669"/>
    <property type="project" value="InterPro"/>
</dbReference>
<dbReference type="InterPro" id="IPR036390">
    <property type="entry name" value="WH_DNA-bd_sf"/>
</dbReference>
<evidence type="ECO:0000313" key="3">
    <source>
        <dbReference type="EMBL" id="SBW08454.1"/>
    </source>
</evidence>
<organism evidence="3">
    <name type="scientific">uncultured delta proteobacterium</name>
    <dbReference type="NCBI Taxonomy" id="34034"/>
    <lineage>
        <taxon>Bacteria</taxon>
        <taxon>Deltaproteobacteria</taxon>
        <taxon>environmental samples</taxon>
    </lineage>
</organism>
<feature type="domain" description="HTH lysR-type" evidence="2">
    <location>
        <begin position="22"/>
        <end position="80"/>
    </location>
</feature>
<dbReference type="PANTHER" id="PTHR30432:SF1">
    <property type="entry name" value="DNA-BINDING TRANSCRIPTIONAL DUAL REGULATOR MODE"/>
    <property type="match status" value="1"/>
</dbReference>